<evidence type="ECO:0000313" key="2">
    <source>
        <dbReference type="Proteomes" id="UP000242450"/>
    </source>
</evidence>
<dbReference type="EMBL" id="MKHE01000027">
    <property type="protein sequence ID" value="OWK01848.1"/>
    <property type="molecule type" value="Genomic_DNA"/>
</dbReference>
<name>A0A212C7A0_CEREH</name>
<proteinExistence type="predicted"/>
<dbReference type="AlphaFoldDB" id="A0A212C7A0"/>
<comment type="caution">
    <text evidence="1">The sequence shown here is derived from an EMBL/GenBank/DDBJ whole genome shotgun (WGS) entry which is preliminary data.</text>
</comment>
<protein>
    <submittedName>
        <fullName evidence="1">Uncharacterized protein</fullName>
    </submittedName>
</protein>
<dbReference type="Proteomes" id="UP000242450">
    <property type="component" value="Chromosome 27"/>
</dbReference>
<keyword evidence="2" id="KW-1185">Reference proteome</keyword>
<sequence length="47" mass="5753">MLKQPLLGWLERQDLLCFLYLCRQPLKCLRRATNQQRTQPMCMNRMI</sequence>
<reference evidence="1 2" key="1">
    <citation type="journal article" date="2018" name="Mol. Genet. Genomics">
        <title>The red deer Cervus elaphus genome CerEla1.0: sequencing, annotating, genes, and chromosomes.</title>
        <authorList>
            <person name="Bana N.A."/>
            <person name="Nyiri A."/>
            <person name="Nagy J."/>
            <person name="Frank K."/>
            <person name="Nagy T."/>
            <person name="Steger V."/>
            <person name="Schiller M."/>
            <person name="Lakatos P."/>
            <person name="Sugar L."/>
            <person name="Horn P."/>
            <person name="Barta E."/>
            <person name="Orosz L."/>
        </authorList>
    </citation>
    <scope>NUCLEOTIDE SEQUENCE [LARGE SCALE GENOMIC DNA]</scope>
    <source>
        <strain evidence="1">Hungarian</strain>
    </source>
</reference>
<accession>A0A212C7A0</accession>
<organism evidence="1 2">
    <name type="scientific">Cervus elaphus hippelaphus</name>
    <name type="common">European red deer</name>
    <dbReference type="NCBI Taxonomy" id="46360"/>
    <lineage>
        <taxon>Eukaryota</taxon>
        <taxon>Metazoa</taxon>
        <taxon>Chordata</taxon>
        <taxon>Craniata</taxon>
        <taxon>Vertebrata</taxon>
        <taxon>Euteleostomi</taxon>
        <taxon>Mammalia</taxon>
        <taxon>Eutheria</taxon>
        <taxon>Laurasiatheria</taxon>
        <taxon>Artiodactyla</taxon>
        <taxon>Ruminantia</taxon>
        <taxon>Pecora</taxon>
        <taxon>Cervidae</taxon>
        <taxon>Cervinae</taxon>
        <taxon>Cervus</taxon>
    </lineage>
</organism>
<gene>
    <name evidence="1" type="ORF">Celaphus_00017802</name>
</gene>
<evidence type="ECO:0000313" key="1">
    <source>
        <dbReference type="EMBL" id="OWK01848.1"/>
    </source>
</evidence>